<evidence type="ECO:0000313" key="2">
    <source>
        <dbReference type="Proteomes" id="UP001165064"/>
    </source>
</evidence>
<reference evidence="1" key="1">
    <citation type="submission" date="2023-04" db="EMBL/GenBank/DDBJ databases">
        <title>Ambrosiozyma monospora NBRC 10751.</title>
        <authorList>
            <person name="Ichikawa N."/>
            <person name="Sato H."/>
            <person name="Tonouchi N."/>
        </authorList>
    </citation>
    <scope>NUCLEOTIDE SEQUENCE</scope>
    <source>
        <strain evidence="1">NBRC 10751</strain>
    </source>
</reference>
<dbReference type="Proteomes" id="UP001165064">
    <property type="component" value="Unassembled WGS sequence"/>
</dbReference>
<sequence length="221" mass="24827">MNLQNAISNLSPLDLEEILLNLLSSKPGLTQEIEKECTTRAKLKTNQLVPTLINQSALLGDYKGYHLDKNAFKYTLKDIKLLTEMDMLNEALKKITRVLNQVSMISWESQSLGSYGATDGDNHYLPVISTSSFSSDENLSLFDNTTTLATTFDIPECLLELDDEICRICRIIKCSYSMTEVASKMKNCLLKANAALDASETKFNLFNLPFRNSKKELSFLC</sequence>
<organism evidence="1 2">
    <name type="scientific">Ambrosiozyma monospora</name>
    <name type="common">Yeast</name>
    <name type="synonym">Endomycopsis monosporus</name>
    <dbReference type="NCBI Taxonomy" id="43982"/>
    <lineage>
        <taxon>Eukaryota</taxon>
        <taxon>Fungi</taxon>
        <taxon>Dikarya</taxon>
        <taxon>Ascomycota</taxon>
        <taxon>Saccharomycotina</taxon>
        <taxon>Pichiomycetes</taxon>
        <taxon>Pichiales</taxon>
        <taxon>Pichiaceae</taxon>
        <taxon>Ambrosiozyma</taxon>
    </lineage>
</organism>
<proteinExistence type="predicted"/>
<protein>
    <submittedName>
        <fullName evidence="1">Unnamed protein product</fullName>
    </submittedName>
</protein>
<keyword evidence="2" id="KW-1185">Reference proteome</keyword>
<name>A0ACB5U636_AMBMO</name>
<comment type="caution">
    <text evidence="1">The sequence shown here is derived from an EMBL/GenBank/DDBJ whole genome shotgun (WGS) entry which is preliminary data.</text>
</comment>
<gene>
    <name evidence="1" type="ORF">Amon02_001164800</name>
</gene>
<evidence type="ECO:0000313" key="1">
    <source>
        <dbReference type="EMBL" id="GMF03027.1"/>
    </source>
</evidence>
<accession>A0ACB5U636</accession>
<dbReference type="EMBL" id="BSXS01012800">
    <property type="protein sequence ID" value="GMF03027.1"/>
    <property type="molecule type" value="Genomic_DNA"/>
</dbReference>